<dbReference type="PANTHER" id="PTHR16483">
    <property type="entry name" value="GASTROKINE 1"/>
    <property type="match status" value="1"/>
</dbReference>
<dbReference type="PROSITE" id="PS50869">
    <property type="entry name" value="BRICHOS"/>
    <property type="match status" value="1"/>
</dbReference>
<keyword evidence="4" id="KW-1185">Reference proteome</keyword>
<keyword evidence="1" id="KW-1015">Disulfide bond</keyword>
<accession>A0A8K0A012</accession>
<name>A0A8K0A012_BRALA</name>
<dbReference type="Proteomes" id="UP000838412">
    <property type="component" value="Chromosome 5"/>
</dbReference>
<evidence type="ECO:0000313" key="4">
    <source>
        <dbReference type="Proteomes" id="UP000838412"/>
    </source>
</evidence>
<dbReference type="OrthoDB" id="5984964at2759"/>
<sequence>MLLLSAMSVQTGPVCRCEDKDTYKEFLVNINERGVGFTQKVEVDEDNNVVIFHVPTHNQVINNQVMMDYTTNHQMTFFPDKRACLLATIPREMPPLQKLVQGLQNFQSPRSRLMKNKVEETYVRVLPEPLLDRTVLSDKMAQFCARYPVYRLEAIPMPVIGPFVVDSPVVQTSDENSTSDNHVPDKESRIVVYDCGSNGEQLGWRCEEQTSGCIYVYECEAVDDRPWQEPTKFECTNQHLFTGAGWECTPSCV</sequence>
<organism evidence="3 4">
    <name type="scientific">Branchiostoma lanceolatum</name>
    <name type="common">Common lancelet</name>
    <name type="synonym">Amphioxus lanceolatum</name>
    <dbReference type="NCBI Taxonomy" id="7740"/>
    <lineage>
        <taxon>Eukaryota</taxon>
        <taxon>Metazoa</taxon>
        <taxon>Chordata</taxon>
        <taxon>Cephalochordata</taxon>
        <taxon>Leptocardii</taxon>
        <taxon>Amphioxiformes</taxon>
        <taxon>Branchiostomatidae</taxon>
        <taxon>Branchiostoma</taxon>
    </lineage>
</organism>
<dbReference type="Pfam" id="PF04089">
    <property type="entry name" value="BRICHOS"/>
    <property type="match status" value="1"/>
</dbReference>
<dbReference type="EMBL" id="OV696690">
    <property type="protein sequence ID" value="CAH1266467.1"/>
    <property type="molecule type" value="Genomic_DNA"/>
</dbReference>
<dbReference type="InterPro" id="IPR051772">
    <property type="entry name" value="Gastrokine"/>
</dbReference>
<evidence type="ECO:0000256" key="1">
    <source>
        <dbReference type="ARBA" id="ARBA00023157"/>
    </source>
</evidence>
<dbReference type="InterPro" id="IPR007084">
    <property type="entry name" value="BRICHOS_dom"/>
</dbReference>
<evidence type="ECO:0000313" key="3">
    <source>
        <dbReference type="EMBL" id="CAH1266467.1"/>
    </source>
</evidence>
<dbReference type="AlphaFoldDB" id="A0A8K0A012"/>
<protein>
    <submittedName>
        <fullName evidence="3">Hypp3383 protein</fullName>
    </submittedName>
</protein>
<dbReference type="Gene3D" id="3.30.390.150">
    <property type="match status" value="1"/>
</dbReference>
<evidence type="ECO:0000259" key="2">
    <source>
        <dbReference type="PROSITE" id="PS50869"/>
    </source>
</evidence>
<gene>
    <name evidence="3" type="primary">Hypp3383</name>
    <name evidence="3" type="ORF">BLAG_LOCUS20055</name>
</gene>
<reference evidence="3" key="1">
    <citation type="submission" date="2022-01" db="EMBL/GenBank/DDBJ databases">
        <authorList>
            <person name="Braso-Vives M."/>
        </authorList>
    </citation>
    <scope>NUCLEOTIDE SEQUENCE</scope>
</reference>
<proteinExistence type="predicted"/>
<feature type="domain" description="BRICHOS" evidence="2">
    <location>
        <begin position="57"/>
        <end position="152"/>
    </location>
</feature>